<name>A0ABU0H631_9HYPH</name>
<protein>
    <recommendedName>
        <fullName evidence="3">GIY-YIG nuclease family protein</fullName>
    </recommendedName>
</protein>
<dbReference type="Gene3D" id="3.40.1440.10">
    <property type="entry name" value="GIY-YIG endonuclease"/>
    <property type="match status" value="1"/>
</dbReference>
<reference evidence="1 2" key="1">
    <citation type="submission" date="2023-07" db="EMBL/GenBank/DDBJ databases">
        <title>Genomic Encyclopedia of Type Strains, Phase IV (KMG-IV): sequencing the most valuable type-strain genomes for metagenomic binning, comparative biology and taxonomic classification.</title>
        <authorList>
            <person name="Goeker M."/>
        </authorList>
    </citation>
    <scope>NUCLEOTIDE SEQUENCE [LARGE SCALE GENOMIC DNA]</scope>
    <source>
        <strain evidence="1 2">B6-8</strain>
    </source>
</reference>
<proteinExistence type="predicted"/>
<dbReference type="Proteomes" id="UP001241603">
    <property type="component" value="Unassembled WGS sequence"/>
</dbReference>
<sequence>MKIEDRKAAVAAYKKRESPSGIYLIRCAATGDRWVGQTPDLDAIQNRIWFTLNLGSHTAPTLQAAWRDHGAASLGFEVLERLEKEETAYIQKALLKERCAHWRAALDAQPL</sequence>
<organism evidence="1 2">
    <name type="scientific">Kaistia dalseonensis</name>
    <dbReference type="NCBI Taxonomy" id="410840"/>
    <lineage>
        <taxon>Bacteria</taxon>
        <taxon>Pseudomonadati</taxon>
        <taxon>Pseudomonadota</taxon>
        <taxon>Alphaproteobacteria</taxon>
        <taxon>Hyphomicrobiales</taxon>
        <taxon>Kaistiaceae</taxon>
        <taxon>Kaistia</taxon>
    </lineage>
</organism>
<comment type="caution">
    <text evidence="1">The sequence shown here is derived from an EMBL/GenBank/DDBJ whole genome shotgun (WGS) entry which is preliminary data.</text>
</comment>
<evidence type="ECO:0008006" key="3">
    <source>
        <dbReference type="Google" id="ProtNLM"/>
    </source>
</evidence>
<dbReference type="InterPro" id="IPR035901">
    <property type="entry name" value="GIY-YIG_endonuc_sf"/>
</dbReference>
<keyword evidence="2" id="KW-1185">Reference proteome</keyword>
<dbReference type="RefSeq" id="WP_266348701.1">
    <property type="nucleotide sequence ID" value="NZ_JAPKNG010000003.1"/>
</dbReference>
<evidence type="ECO:0000313" key="1">
    <source>
        <dbReference type="EMBL" id="MDQ0437765.1"/>
    </source>
</evidence>
<evidence type="ECO:0000313" key="2">
    <source>
        <dbReference type="Proteomes" id="UP001241603"/>
    </source>
</evidence>
<dbReference type="CDD" id="cd10451">
    <property type="entry name" value="GIY-YIG_LuxR_like"/>
    <property type="match status" value="1"/>
</dbReference>
<dbReference type="SUPFAM" id="SSF82771">
    <property type="entry name" value="GIY-YIG endonuclease"/>
    <property type="match status" value="1"/>
</dbReference>
<accession>A0ABU0H631</accession>
<gene>
    <name evidence="1" type="ORF">QO014_002157</name>
</gene>
<dbReference type="EMBL" id="JAUSVO010000003">
    <property type="protein sequence ID" value="MDQ0437765.1"/>
    <property type="molecule type" value="Genomic_DNA"/>
</dbReference>